<keyword evidence="5" id="KW-0676">Redox-active center</keyword>
<comment type="caution">
    <text evidence="7">The sequence shown here is derived from an EMBL/GenBank/DDBJ whole genome shotgun (WGS) entry which is preliminary data.</text>
</comment>
<dbReference type="InterPro" id="IPR002109">
    <property type="entry name" value="Glutaredoxin"/>
</dbReference>
<dbReference type="InterPro" id="IPR036249">
    <property type="entry name" value="Thioredoxin-like_sf"/>
</dbReference>
<dbReference type="PANTHER" id="PTHR10293:SF72">
    <property type="entry name" value="MONOTHIOL GLUTAREDOXIN-S14, CHLOROPLASTIC"/>
    <property type="match status" value="1"/>
</dbReference>
<proteinExistence type="predicted"/>
<evidence type="ECO:0000313" key="8">
    <source>
        <dbReference type="Proteomes" id="UP000031512"/>
    </source>
</evidence>
<keyword evidence="8" id="KW-1185">Reference proteome</keyword>
<dbReference type="RefSeq" id="XP_004833225.1">
    <property type="nucleotide sequence ID" value="XM_004833168.1"/>
</dbReference>
<reference evidence="7 8" key="1">
    <citation type="journal article" date="2012" name="BMC Genomics">
        <title>Comparative genomic analysis and phylogenetic position of Theileria equi.</title>
        <authorList>
            <person name="Kappmeyer L.S."/>
            <person name="Thiagarajan M."/>
            <person name="Herndon D.R."/>
            <person name="Ramsay J.D."/>
            <person name="Caler E."/>
            <person name="Djikeng A."/>
            <person name="Gillespie J.J."/>
            <person name="Lau A.O."/>
            <person name="Roalson E.H."/>
            <person name="Silva J.C."/>
            <person name="Silva M.G."/>
            <person name="Suarez C.E."/>
            <person name="Ueti M.W."/>
            <person name="Nene V.M."/>
            <person name="Mealey R.H."/>
            <person name="Knowles D.P."/>
            <person name="Brayton K.A."/>
        </authorList>
    </citation>
    <scope>NUCLEOTIDE SEQUENCE [LARGE SCALE GENOMIC DNA]</scope>
    <source>
        <strain evidence="7 8">WA</strain>
    </source>
</reference>
<keyword evidence="4" id="KW-0411">Iron-sulfur</keyword>
<dbReference type="InterPro" id="IPR004480">
    <property type="entry name" value="Monothiol_GRX-rel"/>
</dbReference>
<dbReference type="VEuPathDB" id="PiroplasmaDB:BEWA_038100"/>
<dbReference type="AlphaFoldDB" id="L1LF52"/>
<dbReference type="GO" id="GO:0046872">
    <property type="term" value="F:metal ion binding"/>
    <property type="evidence" value="ECO:0007669"/>
    <property type="project" value="UniProtKB-KW"/>
</dbReference>
<dbReference type="SUPFAM" id="SSF52833">
    <property type="entry name" value="Thioredoxin-like"/>
    <property type="match status" value="1"/>
</dbReference>
<dbReference type="OrthoDB" id="415696at2759"/>
<dbReference type="KEGG" id="beq:BEWA_038100"/>
<protein>
    <submittedName>
        <fullName evidence="7">Glutaredoxin domain containing protein</fullName>
    </submittedName>
</protein>
<name>L1LF52_THEEQ</name>
<dbReference type="GeneID" id="15803137"/>
<dbReference type="InterPro" id="IPR033658">
    <property type="entry name" value="GRX_PICOT-like"/>
</dbReference>
<dbReference type="Proteomes" id="UP000031512">
    <property type="component" value="Unassembled WGS sequence"/>
</dbReference>
<evidence type="ECO:0000256" key="5">
    <source>
        <dbReference type="ARBA" id="ARBA00023284"/>
    </source>
</evidence>
<dbReference type="eggNOG" id="KOG0911">
    <property type="taxonomic scope" value="Eukaryota"/>
</dbReference>
<keyword evidence="1" id="KW-0001">2Fe-2S</keyword>
<dbReference type="CDD" id="cd03028">
    <property type="entry name" value="GRX_PICOT_like"/>
    <property type="match status" value="1"/>
</dbReference>
<dbReference type="PANTHER" id="PTHR10293">
    <property type="entry name" value="GLUTAREDOXIN FAMILY MEMBER"/>
    <property type="match status" value="1"/>
</dbReference>
<organism evidence="7 8">
    <name type="scientific">Theileria equi strain WA</name>
    <dbReference type="NCBI Taxonomy" id="1537102"/>
    <lineage>
        <taxon>Eukaryota</taxon>
        <taxon>Sar</taxon>
        <taxon>Alveolata</taxon>
        <taxon>Apicomplexa</taxon>
        <taxon>Aconoidasida</taxon>
        <taxon>Piroplasmida</taxon>
        <taxon>Theileriidae</taxon>
        <taxon>Theileria</taxon>
    </lineage>
</organism>
<evidence type="ECO:0000256" key="4">
    <source>
        <dbReference type="ARBA" id="ARBA00023014"/>
    </source>
</evidence>
<feature type="domain" description="Glutaredoxin" evidence="6">
    <location>
        <begin position="125"/>
        <end position="190"/>
    </location>
</feature>
<sequence length="214" mass="24923">MCRSYCSGFSYFSRYTTERIFRRKQGICYSAYINILIFSPFISNRVVQCDCYDRSNLIKHQSSATQRTGLYIESCKWFKNCFLSKLAYTEENKTVESCCSTSEKECILTEAAEKKIKEEIKTYTVVLFMKGNAKQPQCKFSRQALEILKATKVQVIRTVNVLEDNELREGLKKYSNYPNFPQLYVRGKFVGGLQAISEMFEKGTLQELFRDNET</sequence>
<evidence type="ECO:0000259" key="6">
    <source>
        <dbReference type="Pfam" id="PF00462"/>
    </source>
</evidence>
<dbReference type="STRING" id="1537102.L1LF52"/>
<accession>L1LF52</accession>
<keyword evidence="3" id="KW-0408">Iron</keyword>
<dbReference type="EMBL" id="ACOU01000002">
    <property type="protein sequence ID" value="EKX73773.1"/>
    <property type="molecule type" value="Genomic_DNA"/>
</dbReference>
<keyword evidence="2" id="KW-0479">Metal-binding</keyword>
<dbReference type="Pfam" id="PF00462">
    <property type="entry name" value="Glutaredoxin"/>
    <property type="match status" value="1"/>
</dbReference>
<evidence type="ECO:0000313" key="7">
    <source>
        <dbReference type="EMBL" id="EKX73773.1"/>
    </source>
</evidence>
<evidence type="ECO:0000256" key="3">
    <source>
        <dbReference type="ARBA" id="ARBA00023004"/>
    </source>
</evidence>
<dbReference type="GO" id="GO:0051537">
    <property type="term" value="F:2 iron, 2 sulfur cluster binding"/>
    <property type="evidence" value="ECO:0007669"/>
    <property type="project" value="UniProtKB-KW"/>
</dbReference>
<gene>
    <name evidence="7" type="ORF">BEWA_038100</name>
</gene>
<dbReference type="Gene3D" id="3.40.30.10">
    <property type="entry name" value="Glutaredoxin"/>
    <property type="match status" value="1"/>
</dbReference>
<evidence type="ECO:0000256" key="2">
    <source>
        <dbReference type="ARBA" id="ARBA00022723"/>
    </source>
</evidence>
<dbReference type="PROSITE" id="PS51354">
    <property type="entry name" value="GLUTAREDOXIN_2"/>
    <property type="match status" value="1"/>
</dbReference>
<evidence type="ECO:0000256" key="1">
    <source>
        <dbReference type="ARBA" id="ARBA00022714"/>
    </source>
</evidence>